<keyword evidence="1" id="KW-0472">Membrane</keyword>
<reference evidence="2" key="1">
    <citation type="submission" date="2018-06" db="EMBL/GenBank/DDBJ databases">
        <authorList>
            <person name="Zhirakovskaya E."/>
        </authorList>
    </citation>
    <scope>NUCLEOTIDE SEQUENCE</scope>
</reference>
<dbReference type="Gene3D" id="1.25.40.10">
    <property type="entry name" value="Tetratricopeptide repeat domain"/>
    <property type="match status" value="1"/>
</dbReference>
<protein>
    <submittedName>
        <fullName evidence="2">Uncharacterized protein</fullName>
    </submittedName>
</protein>
<proteinExistence type="predicted"/>
<keyword evidence="1" id="KW-0812">Transmembrane</keyword>
<keyword evidence="1" id="KW-1133">Transmembrane helix</keyword>
<name>A0A3B1BR90_9ZZZZ</name>
<feature type="transmembrane region" description="Helical" evidence="1">
    <location>
        <begin position="35"/>
        <end position="57"/>
    </location>
</feature>
<feature type="transmembrane region" description="Helical" evidence="1">
    <location>
        <begin position="94"/>
        <end position="110"/>
    </location>
</feature>
<dbReference type="InterPro" id="IPR011990">
    <property type="entry name" value="TPR-like_helical_dom_sf"/>
</dbReference>
<dbReference type="Pfam" id="PF14559">
    <property type="entry name" value="TPR_19"/>
    <property type="match status" value="1"/>
</dbReference>
<feature type="transmembrane region" description="Helical" evidence="1">
    <location>
        <begin position="64"/>
        <end position="88"/>
    </location>
</feature>
<evidence type="ECO:0000313" key="2">
    <source>
        <dbReference type="EMBL" id="VAX08835.1"/>
    </source>
</evidence>
<dbReference type="SUPFAM" id="SSF81901">
    <property type="entry name" value="HCP-like"/>
    <property type="match status" value="1"/>
</dbReference>
<dbReference type="AlphaFoldDB" id="A0A3B1BR90"/>
<organism evidence="2">
    <name type="scientific">hydrothermal vent metagenome</name>
    <dbReference type="NCBI Taxonomy" id="652676"/>
    <lineage>
        <taxon>unclassified sequences</taxon>
        <taxon>metagenomes</taxon>
        <taxon>ecological metagenomes</taxon>
    </lineage>
</organism>
<sequence>MSEARIIWFYLQMIFRPDNALLGLYHDDFIISRSLLAPLTTLFAILGIIGLITLAFWQRKNAPIMAFGILFFLVGHSLESSIIPLELIFEHRNYLPSAGLFIALIYYLVVAPTRRRLRYCTIASAILFIVICASNTAFRAQDWANPTTMIMAEVKHHPNSPRANFAAANVLAGTILNTVDSKEKETLYPLARHFFTQSVNLNREAAFGLLGLIILDLHMDKPVEQRLLDDLKYRLEHVRYSAYNFGTGVLYHLIRIHLSGEQKLPPKELLSITNAALRNQTLDKYTQAGINAGLRSYHLMVLNDPKLALKHGYEAIKARPQNVQYRISLIRILLNMGEINQARQQLHLTREADRNQLYTQQTQALEREIERVLQAE</sequence>
<accession>A0A3B1BR90</accession>
<gene>
    <name evidence="2" type="ORF">MNBD_GAMMA26-587</name>
</gene>
<dbReference type="EMBL" id="UOFX01000043">
    <property type="protein sequence ID" value="VAX08835.1"/>
    <property type="molecule type" value="Genomic_DNA"/>
</dbReference>
<evidence type="ECO:0000256" key="1">
    <source>
        <dbReference type="SAM" id="Phobius"/>
    </source>
</evidence>
<dbReference type="SUPFAM" id="SSF144059">
    <property type="entry name" value="ImpE-like"/>
    <property type="match status" value="1"/>
</dbReference>
<feature type="transmembrane region" description="Helical" evidence="1">
    <location>
        <begin position="117"/>
        <end position="138"/>
    </location>
</feature>